<evidence type="ECO:0000313" key="1">
    <source>
        <dbReference type="EMBL" id="MBF8734676.1"/>
    </source>
</evidence>
<proteinExistence type="predicted"/>
<dbReference type="Proteomes" id="UP000639504">
    <property type="component" value="Unassembled WGS sequence"/>
</dbReference>
<dbReference type="AlphaFoldDB" id="A0AAW4BP87"/>
<sequence length="64" mass="7369">MALTQVEVNFLNAGDVVVMARCYVLLEESKQTWMSLPSCSRMSEYTYERAAFRCEDNSPNCSHR</sequence>
<name>A0AAW4BP87_PSEPU</name>
<accession>A0AAW4BP87</accession>
<gene>
    <name evidence="1" type="ORF">IR015_04550</name>
</gene>
<dbReference type="EMBL" id="JADLKB010000003">
    <property type="protein sequence ID" value="MBF8734676.1"/>
    <property type="molecule type" value="Genomic_DNA"/>
</dbReference>
<comment type="caution">
    <text evidence="1">The sequence shown here is derived from an EMBL/GenBank/DDBJ whole genome shotgun (WGS) entry which is preliminary data.</text>
</comment>
<protein>
    <submittedName>
        <fullName evidence="1">Uncharacterized protein</fullName>
    </submittedName>
</protein>
<organism evidence="1 2">
    <name type="scientific">Pseudomonas putida</name>
    <name type="common">Arthrobacter siderocapsulatus</name>
    <dbReference type="NCBI Taxonomy" id="303"/>
    <lineage>
        <taxon>Bacteria</taxon>
        <taxon>Pseudomonadati</taxon>
        <taxon>Pseudomonadota</taxon>
        <taxon>Gammaproteobacteria</taxon>
        <taxon>Pseudomonadales</taxon>
        <taxon>Pseudomonadaceae</taxon>
        <taxon>Pseudomonas</taxon>
    </lineage>
</organism>
<dbReference type="RefSeq" id="WP_196182523.1">
    <property type="nucleotide sequence ID" value="NZ_JADLJW010000002.1"/>
</dbReference>
<evidence type="ECO:0000313" key="2">
    <source>
        <dbReference type="Proteomes" id="UP000639504"/>
    </source>
</evidence>
<reference evidence="1" key="1">
    <citation type="submission" date="2020-10" db="EMBL/GenBank/DDBJ databases">
        <title>Genome sequences of Pseudomonas isolates.</title>
        <authorList>
            <person name="Wessels L."/>
            <person name="Reich F."/>
            <person name="Hammerl J."/>
        </authorList>
    </citation>
    <scope>NUCLEOTIDE SEQUENCE</scope>
    <source>
        <strain evidence="1">20-MO00640-0</strain>
    </source>
</reference>